<dbReference type="AlphaFoldDB" id="A0AAD6I8S4"/>
<reference evidence="1" key="1">
    <citation type="journal article" date="2023" name="IMA Fungus">
        <title>Comparative genomic study of the Penicillium genus elucidates a diverse pangenome and 15 lateral gene transfer events.</title>
        <authorList>
            <person name="Petersen C."/>
            <person name="Sorensen T."/>
            <person name="Nielsen M.R."/>
            <person name="Sondergaard T.E."/>
            <person name="Sorensen J.L."/>
            <person name="Fitzpatrick D.A."/>
            <person name="Frisvad J.C."/>
            <person name="Nielsen K.L."/>
        </authorList>
    </citation>
    <scope>NUCLEOTIDE SEQUENCE</scope>
    <source>
        <strain evidence="1">IBT 15450</strain>
    </source>
</reference>
<comment type="caution">
    <text evidence="1">The sequence shown here is derived from an EMBL/GenBank/DDBJ whole genome shotgun (WGS) entry which is preliminary data.</text>
</comment>
<organism evidence="1 2">
    <name type="scientific">Penicillium canescens</name>
    <dbReference type="NCBI Taxonomy" id="5083"/>
    <lineage>
        <taxon>Eukaryota</taxon>
        <taxon>Fungi</taxon>
        <taxon>Dikarya</taxon>
        <taxon>Ascomycota</taxon>
        <taxon>Pezizomycotina</taxon>
        <taxon>Eurotiomycetes</taxon>
        <taxon>Eurotiomycetidae</taxon>
        <taxon>Eurotiales</taxon>
        <taxon>Aspergillaceae</taxon>
        <taxon>Penicillium</taxon>
    </lineage>
</organism>
<accession>A0AAD6I8S4</accession>
<sequence>MEDDSVLWPTSTKFSKRLCLIVFPGDQKASGLGSEFDAMRQNSKQASDLTHVFHLSHPQRRGCFEDRRNGQVQELLYDMTAEKRRILFGYGSRKPFPTRCFLVRRIKVQPSMKNFQRTVSGVV</sequence>
<proteinExistence type="predicted"/>
<protein>
    <submittedName>
        <fullName evidence="1">Uncharacterized protein</fullName>
    </submittedName>
</protein>
<dbReference type="EMBL" id="JAQJZL010000009">
    <property type="protein sequence ID" value="KAJ6038002.1"/>
    <property type="molecule type" value="Genomic_DNA"/>
</dbReference>
<evidence type="ECO:0000313" key="2">
    <source>
        <dbReference type="Proteomes" id="UP001219568"/>
    </source>
</evidence>
<reference evidence="1" key="2">
    <citation type="submission" date="2023-01" db="EMBL/GenBank/DDBJ databases">
        <authorList>
            <person name="Petersen C."/>
        </authorList>
    </citation>
    <scope>NUCLEOTIDE SEQUENCE</scope>
    <source>
        <strain evidence="1">IBT 15450</strain>
    </source>
</reference>
<evidence type="ECO:0000313" key="1">
    <source>
        <dbReference type="EMBL" id="KAJ6038002.1"/>
    </source>
</evidence>
<gene>
    <name evidence="1" type="ORF">N7460_007773</name>
</gene>
<keyword evidence="2" id="KW-1185">Reference proteome</keyword>
<dbReference type="Proteomes" id="UP001219568">
    <property type="component" value="Unassembled WGS sequence"/>
</dbReference>
<name>A0AAD6I8S4_PENCN</name>